<protein>
    <recommendedName>
        <fullName evidence="11 15">Leucyl/phenylalanyl-tRNA--protein transferase</fullName>
        <ecNumber evidence="10 15">2.3.2.6</ecNumber>
    </recommendedName>
    <alternativeName>
        <fullName evidence="12 15">L/F-transferase</fullName>
    </alternativeName>
    <alternativeName>
        <fullName evidence="13 15">Leucyltransferase</fullName>
    </alternativeName>
    <alternativeName>
        <fullName evidence="14 15">Phenyalanyltransferase</fullName>
    </alternativeName>
</protein>
<dbReference type="NCBIfam" id="TIGR00667">
    <property type="entry name" value="aat"/>
    <property type="match status" value="1"/>
</dbReference>
<evidence type="ECO:0000256" key="14">
    <source>
        <dbReference type="ARBA" id="ARBA00083640"/>
    </source>
</evidence>
<dbReference type="Gene3D" id="3.30.70.3550">
    <property type="entry name" value="Leucyl/phenylalanyl-tRNA-protein transferase, N-terminal domain"/>
    <property type="match status" value="1"/>
</dbReference>
<evidence type="ECO:0000256" key="1">
    <source>
        <dbReference type="ARBA" id="ARBA00004496"/>
    </source>
</evidence>
<keyword evidence="4 15" id="KW-0012">Acyltransferase</keyword>
<comment type="subcellular location">
    <subcellularLocation>
        <location evidence="1 15">Cytoplasm</location>
    </subcellularLocation>
</comment>
<evidence type="ECO:0000256" key="8">
    <source>
        <dbReference type="ARBA" id="ARBA00054043"/>
    </source>
</evidence>
<evidence type="ECO:0000256" key="12">
    <source>
        <dbReference type="ARBA" id="ARBA00077136"/>
    </source>
</evidence>
<dbReference type="InterPro" id="IPR004616">
    <property type="entry name" value="Leu/Phe-tRNA_Trfase"/>
</dbReference>
<dbReference type="InterPro" id="IPR016181">
    <property type="entry name" value="Acyl_CoA_acyltransferase"/>
</dbReference>
<reference evidence="16" key="1">
    <citation type="submission" date="2020-05" db="EMBL/GenBank/DDBJ databases">
        <title>High-Quality Genomes of Partial-Nitritation/Anammox System by Hierarchical Clustering Based Hybrid Assembly.</title>
        <authorList>
            <person name="Liu L."/>
            <person name="Wang Y."/>
            <person name="Che Y."/>
            <person name="Chen Y."/>
            <person name="Xia Y."/>
            <person name="Luo R."/>
            <person name="Cheng S.H."/>
            <person name="Zheng C."/>
            <person name="Zhang T."/>
        </authorList>
    </citation>
    <scope>NUCLEOTIDE SEQUENCE</scope>
    <source>
        <strain evidence="16">H1_PAT1</strain>
    </source>
</reference>
<evidence type="ECO:0000256" key="2">
    <source>
        <dbReference type="ARBA" id="ARBA00022490"/>
    </source>
</evidence>
<dbReference type="GO" id="GO:0008914">
    <property type="term" value="F:leucyl-tRNA--protein transferase activity"/>
    <property type="evidence" value="ECO:0007669"/>
    <property type="project" value="UniProtKB-UniRule"/>
</dbReference>
<comment type="catalytic activity">
    <reaction evidence="7 15">
        <text>N-terminal L-lysyl-[protein] + L-leucyl-tRNA(Leu) = N-terminal L-leucyl-L-lysyl-[protein] + tRNA(Leu) + H(+)</text>
        <dbReference type="Rhea" id="RHEA:12340"/>
        <dbReference type="Rhea" id="RHEA-COMP:9613"/>
        <dbReference type="Rhea" id="RHEA-COMP:9622"/>
        <dbReference type="Rhea" id="RHEA-COMP:12670"/>
        <dbReference type="Rhea" id="RHEA-COMP:12671"/>
        <dbReference type="ChEBI" id="CHEBI:15378"/>
        <dbReference type="ChEBI" id="CHEBI:65249"/>
        <dbReference type="ChEBI" id="CHEBI:78442"/>
        <dbReference type="ChEBI" id="CHEBI:78494"/>
        <dbReference type="ChEBI" id="CHEBI:133043"/>
        <dbReference type="EC" id="2.3.2.6"/>
    </reaction>
</comment>
<dbReference type="GO" id="GO:0030163">
    <property type="term" value="P:protein catabolic process"/>
    <property type="evidence" value="ECO:0007669"/>
    <property type="project" value="UniProtKB-UniRule"/>
</dbReference>
<comment type="function">
    <text evidence="8 15">Functions in the N-end rule pathway of protein degradation where it conjugates Leu, Phe and, less efficiently, Met from aminoacyl-tRNAs to the N-termini of proteins containing an N-terminal arginine or lysine.</text>
</comment>
<dbReference type="FunFam" id="3.40.630.70:FF:000001">
    <property type="entry name" value="Leucyl/phenylalanyl-tRNA--protein transferase"/>
    <property type="match status" value="1"/>
</dbReference>
<evidence type="ECO:0000313" key="17">
    <source>
        <dbReference type="Proteomes" id="UP000710385"/>
    </source>
</evidence>
<comment type="caution">
    <text evidence="16">The sequence shown here is derived from an EMBL/GenBank/DDBJ whole genome shotgun (WGS) entry which is preliminary data.</text>
</comment>
<dbReference type="Gene3D" id="3.40.630.70">
    <property type="entry name" value="Leucyl/phenylalanyl-tRNA-protein transferase, C-terminal domain"/>
    <property type="match status" value="1"/>
</dbReference>
<dbReference type="InterPro" id="IPR042203">
    <property type="entry name" value="Leu/Phe-tRNA_Trfase_C"/>
</dbReference>
<dbReference type="AlphaFoldDB" id="A0A928TU60"/>
<comment type="catalytic activity">
    <reaction evidence="6 15">
        <text>N-terminal L-arginyl-[protein] + L-leucyl-tRNA(Leu) = N-terminal L-leucyl-L-arginyl-[protein] + tRNA(Leu) + H(+)</text>
        <dbReference type="Rhea" id="RHEA:50416"/>
        <dbReference type="Rhea" id="RHEA-COMP:9613"/>
        <dbReference type="Rhea" id="RHEA-COMP:9622"/>
        <dbReference type="Rhea" id="RHEA-COMP:12672"/>
        <dbReference type="Rhea" id="RHEA-COMP:12673"/>
        <dbReference type="ChEBI" id="CHEBI:15378"/>
        <dbReference type="ChEBI" id="CHEBI:64719"/>
        <dbReference type="ChEBI" id="CHEBI:78442"/>
        <dbReference type="ChEBI" id="CHEBI:78494"/>
        <dbReference type="ChEBI" id="CHEBI:133044"/>
        <dbReference type="EC" id="2.3.2.6"/>
    </reaction>
</comment>
<keyword evidence="2 15" id="KW-0963">Cytoplasm</keyword>
<evidence type="ECO:0000256" key="15">
    <source>
        <dbReference type="HAMAP-Rule" id="MF_00688"/>
    </source>
</evidence>
<comment type="similarity">
    <text evidence="9 15">Belongs to the L/F-transferase family.</text>
</comment>
<name>A0A928TU60_UNCKA</name>
<gene>
    <name evidence="15" type="primary">aat</name>
    <name evidence="16" type="ORF">HS096_06215</name>
</gene>
<evidence type="ECO:0000256" key="10">
    <source>
        <dbReference type="ARBA" id="ARBA00066767"/>
    </source>
</evidence>
<evidence type="ECO:0000256" key="5">
    <source>
        <dbReference type="ARBA" id="ARBA00050607"/>
    </source>
</evidence>
<dbReference type="Pfam" id="PF03588">
    <property type="entry name" value="Leu_Phe_trans"/>
    <property type="match status" value="1"/>
</dbReference>
<evidence type="ECO:0000256" key="9">
    <source>
        <dbReference type="ARBA" id="ARBA00061535"/>
    </source>
</evidence>
<organism evidence="16 17">
    <name type="scientific">candidate division WWE3 bacterium</name>
    <dbReference type="NCBI Taxonomy" id="2053526"/>
    <lineage>
        <taxon>Bacteria</taxon>
        <taxon>Katanobacteria</taxon>
    </lineage>
</organism>
<dbReference type="FunFam" id="3.30.70.3550:FF:000001">
    <property type="entry name" value="Leucyl/phenylalanyl-tRNA--protein transferase"/>
    <property type="match status" value="1"/>
</dbReference>
<comment type="catalytic activity">
    <reaction evidence="5 15">
        <text>L-phenylalanyl-tRNA(Phe) + an N-terminal L-alpha-aminoacyl-[protein] = an N-terminal L-phenylalanyl-L-alpha-aminoacyl-[protein] + tRNA(Phe)</text>
        <dbReference type="Rhea" id="RHEA:43632"/>
        <dbReference type="Rhea" id="RHEA-COMP:9668"/>
        <dbReference type="Rhea" id="RHEA-COMP:9699"/>
        <dbReference type="Rhea" id="RHEA-COMP:10636"/>
        <dbReference type="Rhea" id="RHEA-COMP:10637"/>
        <dbReference type="ChEBI" id="CHEBI:78442"/>
        <dbReference type="ChEBI" id="CHEBI:78531"/>
        <dbReference type="ChEBI" id="CHEBI:78597"/>
        <dbReference type="ChEBI" id="CHEBI:83561"/>
        <dbReference type="EC" id="2.3.2.6"/>
    </reaction>
</comment>
<keyword evidence="3 15" id="KW-0808">Transferase</keyword>
<evidence type="ECO:0000256" key="13">
    <source>
        <dbReference type="ARBA" id="ARBA00077165"/>
    </source>
</evidence>
<dbReference type="SUPFAM" id="SSF55729">
    <property type="entry name" value="Acyl-CoA N-acyltransferases (Nat)"/>
    <property type="match status" value="1"/>
</dbReference>
<accession>A0A928TU60</accession>
<evidence type="ECO:0000256" key="6">
    <source>
        <dbReference type="ARBA" id="ARBA00050652"/>
    </source>
</evidence>
<evidence type="ECO:0000313" key="16">
    <source>
        <dbReference type="EMBL" id="MBE7525873.1"/>
    </source>
</evidence>
<dbReference type="Proteomes" id="UP000710385">
    <property type="component" value="Unassembled WGS sequence"/>
</dbReference>
<dbReference type="GO" id="GO:0005737">
    <property type="term" value="C:cytoplasm"/>
    <property type="evidence" value="ECO:0007669"/>
    <property type="project" value="UniProtKB-SubCell"/>
</dbReference>
<evidence type="ECO:0000256" key="4">
    <source>
        <dbReference type="ARBA" id="ARBA00023315"/>
    </source>
</evidence>
<evidence type="ECO:0000256" key="11">
    <source>
        <dbReference type="ARBA" id="ARBA00074372"/>
    </source>
</evidence>
<proteinExistence type="inferred from homology"/>
<dbReference type="InterPro" id="IPR042221">
    <property type="entry name" value="Leu/Phe-tRNA_Trfase_N"/>
</dbReference>
<evidence type="ECO:0000256" key="7">
    <source>
        <dbReference type="ARBA" id="ARBA00051538"/>
    </source>
</evidence>
<dbReference type="HAMAP" id="MF_00688">
    <property type="entry name" value="Leu_Phe_trans"/>
    <property type="match status" value="1"/>
</dbReference>
<dbReference type="PANTHER" id="PTHR30098:SF2">
    <property type="entry name" value="LEUCYL_PHENYLALANYL-TRNA--PROTEIN TRANSFERASE"/>
    <property type="match status" value="1"/>
</dbReference>
<dbReference type="PANTHER" id="PTHR30098">
    <property type="entry name" value="LEUCYL/PHENYLALANYL-TRNA--PROTEIN TRANSFERASE"/>
    <property type="match status" value="1"/>
</dbReference>
<dbReference type="EC" id="2.3.2.6" evidence="10 15"/>
<dbReference type="EMBL" id="JABTTY010000002">
    <property type="protein sequence ID" value="MBE7525873.1"/>
    <property type="molecule type" value="Genomic_DNA"/>
</dbReference>
<evidence type="ECO:0000256" key="3">
    <source>
        <dbReference type="ARBA" id="ARBA00022679"/>
    </source>
</evidence>
<sequence length="232" mass="26287">MVLEISLIPLFPSVETALREPNGLLAVGGDLSSQRLLAAYYKGIFPWFNEGDPILWWSPDPRMVLFPGELKISRSLRKLLRKDHYQIFTDRSFTQVMEACAAPRKGQAGTWIHPQMIEAYSVLHEMGLAHSVETWIDGELAGGLYGVALGKVFFGESMFSRRPDASKIAFVHLVKQLQYWEFGMIDCQVRTSHLASLGAREISRTEFSQKLDALITGIKPGKKWNFVRTRIE</sequence>